<dbReference type="PRINTS" id="PR01077">
    <property type="entry name" value="CLAUDIN"/>
</dbReference>
<proteinExistence type="inferred from homology"/>
<sequence length="222" mass="24529">SEVTMTNPCMVILELLGMLIGTGGWFCSLAATIMPQWLSLSTELMGMESYEQGLWEACVIQEVAGTECRPYDTILGLEPKFMLARFLMCISDATCLLGLLFAIPAMSQINCCTSEEGQRTKRGLKITAGVFLCIAGLSVLFPVSYIAHDAVMKFFDETIPHVVPRSEFGDALFIGWAAGLLDIVAAALLFASCSYYRDSEPRLVYHQQQQEIRTIDGSRKRT</sequence>
<dbReference type="GO" id="GO:0005886">
    <property type="term" value="C:plasma membrane"/>
    <property type="evidence" value="ECO:0007669"/>
    <property type="project" value="UniProtKB-SubCell"/>
</dbReference>
<feature type="transmembrane region" description="Helical" evidence="8">
    <location>
        <begin position="173"/>
        <end position="196"/>
    </location>
</feature>
<evidence type="ECO:0000256" key="7">
    <source>
        <dbReference type="ARBA" id="ARBA00023136"/>
    </source>
</evidence>
<comment type="subcellular location">
    <subcellularLocation>
        <location evidence="8">Cell junction</location>
        <location evidence="8">Tight junction</location>
    </subcellularLocation>
    <subcellularLocation>
        <location evidence="8">Cell membrane</location>
        <topology evidence="8">Multi-pass membrane protein</topology>
    </subcellularLocation>
</comment>
<evidence type="ECO:0000256" key="3">
    <source>
        <dbReference type="ARBA" id="ARBA00022475"/>
    </source>
</evidence>
<dbReference type="PROSITE" id="PS01346">
    <property type="entry name" value="CLAUDIN"/>
    <property type="match status" value="1"/>
</dbReference>
<feature type="non-terminal residue" evidence="9">
    <location>
        <position position="1"/>
    </location>
</feature>
<keyword evidence="2 8" id="KW-0796">Tight junction</keyword>
<dbReference type="InterPro" id="IPR017974">
    <property type="entry name" value="Claudin_CS"/>
</dbReference>
<organism evidence="9 10">
    <name type="scientific">Cirrhinus mrigala</name>
    <name type="common">Mrigala</name>
    <dbReference type="NCBI Taxonomy" id="683832"/>
    <lineage>
        <taxon>Eukaryota</taxon>
        <taxon>Metazoa</taxon>
        <taxon>Chordata</taxon>
        <taxon>Craniata</taxon>
        <taxon>Vertebrata</taxon>
        <taxon>Euteleostomi</taxon>
        <taxon>Actinopterygii</taxon>
        <taxon>Neopterygii</taxon>
        <taxon>Teleostei</taxon>
        <taxon>Ostariophysi</taxon>
        <taxon>Cypriniformes</taxon>
        <taxon>Cyprinidae</taxon>
        <taxon>Labeoninae</taxon>
        <taxon>Labeonini</taxon>
        <taxon>Cirrhinus</taxon>
    </lineage>
</organism>
<dbReference type="PANTHER" id="PTHR12002">
    <property type="entry name" value="CLAUDIN"/>
    <property type="match status" value="1"/>
</dbReference>
<evidence type="ECO:0000256" key="2">
    <source>
        <dbReference type="ARBA" id="ARBA00022427"/>
    </source>
</evidence>
<evidence type="ECO:0000256" key="4">
    <source>
        <dbReference type="ARBA" id="ARBA00022692"/>
    </source>
</evidence>
<evidence type="ECO:0000313" key="9">
    <source>
        <dbReference type="EMBL" id="KAL0191128.1"/>
    </source>
</evidence>
<keyword evidence="7 8" id="KW-0472">Membrane</keyword>
<evidence type="ECO:0000256" key="1">
    <source>
        <dbReference type="ARBA" id="ARBA00008295"/>
    </source>
</evidence>
<evidence type="ECO:0000256" key="6">
    <source>
        <dbReference type="ARBA" id="ARBA00022989"/>
    </source>
</evidence>
<dbReference type="InterPro" id="IPR006187">
    <property type="entry name" value="Claudin"/>
</dbReference>
<evidence type="ECO:0000313" key="10">
    <source>
        <dbReference type="Proteomes" id="UP001529510"/>
    </source>
</evidence>
<dbReference type="EMBL" id="JAMKFB020000006">
    <property type="protein sequence ID" value="KAL0191128.1"/>
    <property type="molecule type" value="Genomic_DNA"/>
</dbReference>
<keyword evidence="5 8" id="KW-0965">Cell junction</keyword>
<evidence type="ECO:0000256" key="8">
    <source>
        <dbReference type="RuleBase" id="RU060637"/>
    </source>
</evidence>
<protein>
    <recommendedName>
        <fullName evidence="8">Claudin</fullName>
    </recommendedName>
</protein>
<name>A0ABD0QYL3_CIRMR</name>
<dbReference type="Pfam" id="PF00822">
    <property type="entry name" value="PMP22_Claudin"/>
    <property type="match status" value="1"/>
</dbReference>
<reference evidence="9 10" key="1">
    <citation type="submission" date="2024-05" db="EMBL/GenBank/DDBJ databases">
        <title>Genome sequencing and assembly of Indian major carp, Cirrhinus mrigala (Hamilton, 1822).</title>
        <authorList>
            <person name="Mohindra V."/>
            <person name="Chowdhury L.M."/>
            <person name="Lal K."/>
            <person name="Jena J.K."/>
        </authorList>
    </citation>
    <scope>NUCLEOTIDE SEQUENCE [LARGE SCALE GENOMIC DNA]</scope>
    <source>
        <strain evidence="9">CM1030</strain>
        <tissue evidence="9">Blood</tissue>
    </source>
</reference>
<feature type="transmembrane region" description="Helical" evidence="8">
    <location>
        <begin position="12"/>
        <end position="38"/>
    </location>
</feature>
<evidence type="ECO:0000256" key="5">
    <source>
        <dbReference type="ARBA" id="ARBA00022949"/>
    </source>
</evidence>
<dbReference type="GO" id="GO:0005923">
    <property type="term" value="C:bicellular tight junction"/>
    <property type="evidence" value="ECO:0007669"/>
    <property type="project" value="UniProtKB-SubCell"/>
</dbReference>
<dbReference type="Gene3D" id="1.20.140.150">
    <property type="match status" value="1"/>
</dbReference>
<dbReference type="AlphaFoldDB" id="A0ABD0QYL3"/>
<keyword evidence="3 8" id="KW-1003">Cell membrane</keyword>
<comment type="caution">
    <text evidence="9">The sequence shown here is derived from an EMBL/GenBank/DDBJ whole genome shotgun (WGS) entry which is preliminary data.</text>
</comment>
<accession>A0ABD0QYL3</accession>
<comment type="similarity">
    <text evidence="1 8">Belongs to the claudin family.</text>
</comment>
<feature type="non-terminal residue" evidence="9">
    <location>
        <position position="222"/>
    </location>
</feature>
<keyword evidence="4 8" id="KW-0812">Transmembrane</keyword>
<dbReference type="Proteomes" id="UP001529510">
    <property type="component" value="Unassembled WGS sequence"/>
</dbReference>
<keyword evidence="6 8" id="KW-1133">Transmembrane helix</keyword>
<keyword evidence="10" id="KW-1185">Reference proteome</keyword>
<gene>
    <name evidence="9" type="ORF">M9458_013826</name>
</gene>
<dbReference type="InterPro" id="IPR004031">
    <property type="entry name" value="PMP22/EMP/MP20/Claudin"/>
</dbReference>
<feature type="transmembrane region" description="Helical" evidence="8">
    <location>
        <begin position="124"/>
        <end position="147"/>
    </location>
</feature>
<comment type="function">
    <text evidence="8">Claudins function as major constituents of the tight junction complexes that regulate the permeability of epithelia.</text>
</comment>
<feature type="transmembrane region" description="Helical" evidence="8">
    <location>
        <begin position="82"/>
        <end position="103"/>
    </location>
</feature>